<dbReference type="InParanoid" id="A0A3A9JWL3"/>
<dbReference type="Pfam" id="PF02826">
    <property type="entry name" value="2-Hacid_dh_C"/>
    <property type="match status" value="1"/>
</dbReference>
<dbReference type="OrthoDB" id="9793626at2"/>
<evidence type="ECO:0000256" key="1">
    <source>
        <dbReference type="ARBA" id="ARBA00005854"/>
    </source>
</evidence>
<dbReference type="PROSITE" id="PS00670">
    <property type="entry name" value="D_2_HYDROXYACID_DH_2"/>
    <property type="match status" value="1"/>
</dbReference>
<dbReference type="GO" id="GO:0005829">
    <property type="term" value="C:cytosol"/>
    <property type="evidence" value="ECO:0007669"/>
    <property type="project" value="TreeGrafter"/>
</dbReference>
<reference evidence="7 10" key="1">
    <citation type="submission" date="2018-09" db="EMBL/GenBank/DDBJ databases">
        <title>Roseomonas sp. nov., isolated from feces of Tibetan antelopes in the Qinghai-Tibet plateau, China.</title>
        <authorList>
            <person name="Tian Z."/>
        </authorList>
    </citation>
    <scope>NUCLEOTIDE SEQUENCE [LARGE SCALE GENOMIC DNA]</scope>
    <source>
        <strain evidence="8 9">Z23</strain>
        <strain evidence="7 10">Z24</strain>
    </source>
</reference>
<dbReference type="InterPro" id="IPR050223">
    <property type="entry name" value="D-isomer_2-hydroxyacid_DH"/>
</dbReference>
<evidence type="ECO:0000313" key="7">
    <source>
        <dbReference type="EMBL" id="RKK05168.1"/>
    </source>
</evidence>
<dbReference type="GO" id="GO:0016618">
    <property type="term" value="F:hydroxypyruvate reductase [NAD(P)H] activity"/>
    <property type="evidence" value="ECO:0007669"/>
    <property type="project" value="TreeGrafter"/>
</dbReference>
<dbReference type="FunFam" id="3.40.50.720:FF:000203">
    <property type="entry name" value="D-3-phosphoglycerate dehydrogenase (SerA)"/>
    <property type="match status" value="1"/>
</dbReference>
<dbReference type="EMBL" id="RFLX01000014">
    <property type="protein sequence ID" value="RMI20058.1"/>
    <property type="molecule type" value="Genomic_DNA"/>
</dbReference>
<dbReference type="SUPFAM" id="SSF52283">
    <property type="entry name" value="Formate/glycerate dehydrogenase catalytic domain-like"/>
    <property type="match status" value="1"/>
</dbReference>
<evidence type="ECO:0000313" key="10">
    <source>
        <dbReference type="Proteomes" id="UP000278036"/>
    </source>
</evidence>
<dbReference type="CDD" id="cd12175">
    <property type="entry name" value="2-Hacid_dh_11"/>
    <property type="match status" value="1"/>
</dbReference>
<dbReference type="PANTHER" id="PTHR10996">
    <property type="entry name" value="2-HYDROXYACID DEHYDROGENASE-RELATED"/>
    <property type="match status" value="1"/>
</dbReference>
<dbReference type="InterPro" id="IPR006139">
    <property type="entry name" value="D-isomer_2_OHA_DH_cat_dom"/>
</dbReference>
<dbReference type="EMBL" id="RAQU01000022">
    <property type="protein sequence ID" value="RKK05168.1"/>
    <property type="molecule type" value="Genomic_DNA"/>
</dbReference>
<dbReference type="Proteomes" id="UP000278036">
    <property type="component" value="Unassembled WGS sequence"/>
</dbReference>
<dbReference type="InterPro" id="IPR036291">
    <property type="entry name" value="NAD(P)-bd_dom_sf"/>
</dbReference>
<keyword evidence="2 4" id="KW-0560">Oxidoreductase</keyword>
<dbReference type="GO" id="GO:0051287">
    <property type="term" value="F:NAD binding"/>
    <property type="evidence" value="ECO:0007669"/>
    <property type="project" value="InterPro"/>
</dbReference>
<dbReference type="Pfam" id="PF00389">
    <property type="entry name" value="2-Hacid_dh"/>
    <property type="match status" value="1"/>
</dbReference>
<dbReference type="PANTHER" id="PTHR10996:SF178">
    <property type="entry name" value="2-HYDROXYACID DEHYDROGENASE YGL185C-RELATED"/>
    <property type="match status" value="1"/>
</dbReference>
<evidence type="ECO:0000256" key="4">
    <source>
        <dbReference type="RuleBase" id="RU003719"/>
    </source>
</evidence>
<name>A0A3A9JWL3_9PROT</name>
<gene>
    <name evidence="7" type="ORF">D6Z83_05875</name>
    <name evidence="8" type="ORF">EBE87_18080</name>
</gene>
<feature type="domain" description="D-isomer specific 2-hydroxyacid dehydrogenase catalytic" evidence="5">
    <location>
        <begin position="31"/>
        <end position="323"/>
    </location>
</feature>
<dbReference type="Gene3D" id="3.40.50.720">
    <property type="entry name" value="NAD(P)-binding Rossmann-like Domain"/>
    <property type="match status" value="2"/>
</dbReference>
<sequence>MSDNLRRVLYLSHAPEKVYALWRARMPEGCELLTLSANDDVERLEKLSVADAVIVAPAVLKPEWVKLAPRLSLVQHQGVGWEGETPIAALRERGIRLAINPLGTPEVVSEHALALIFACLRHIPRADAAMRRGEWLGTAIRPISRNLRGRTVGIVGMGRIGSAVAALLQPFGVRGLYADPAVQLPEGLELALGFRRVPLDVLLRESDVVTLHLPATPATKHIINDQSLATMKPEAILVNCARGAVVDEAALARALSAGVIRAAGIDVFEPEPPRPDNPLLHLENAVLTPHIAAGTLDAMMAKVEGATANLGRFFRDGTLENEIDLSLLP</sequence>
<proteinExistence type="inferred from homology"/>
<evidence type="ECO:0000259" key="6">
    <source>
        <dbReference type="Pfam" id="PF02826"/>
    </source>
</evidence>
<protein>
    <submittedName>
        <fullName evidence="7">3-phosphoglycerate dehydrogenase</fullName>
    </submittedName>
</protein>
<evidence type="ECO:0000256" key="3">
    <source>
        <dbReference type="ARBA" id="ARBA00023027"/>
    </source>
</evidence>
<evidence type="ECO:0000259" key="5">
    <source>
        <dbReference type="Pfam" id="PF00389"/>
    </source>
</evidence>
<organism evidence="7 10">
    <name type="scientific">Teichococcus wenyumeiae</name>
    <dbReference type="NCBI Taxonomy" id="2478470"/>
    <lineage>
        <taxon>Bacteria</taxon>
        <taxon>Pseudomonadati</taxon>
        <taxon>Pseudomonadota</taxon>
        <taxon>Alphaproteobacteria</taxon>
        <taxon>Acetobacterales</taxon>
        <taxon>Roseomonadaceae</taxon>
        <taxon>Roseomonas</taxon>
    </lineage>
</organism>
<comment type="similarity">
    <text evidence="1 4">Belongs to the D-isomer specific 2-hydroxyacid dehydrogenase family.</text>
</comment>
<dbReference type="SUPFAM" id="SSF51735">
    <property type="entry name" value="NAD(P)-binding Rossmann-fold domains"/>
    <property type="match status" value="1"/>
</dbReference>
<dbReference type="GO" id="GO:0030267">
    <property type="term" value="F:glyoxylate reductase (NADPH) activity"/>
    <property type="evidence" value="ECO:0007669"/>
    <property type="project" value="TreeGrafter"/>
</dbReference>
<accession>A0A3A9JWL3</accession>
<comment type="caution">
    <text evidence="7">The sequence shown here is derived from an EMBL/GenBank/DDBJ whole genome shotgun (WGS) entry which is preliminary data.</text>
</comment>
<evidence type="ECO:0000256" key="2">
    <source>
        <dbReference type="ARBA" id="ARBA00023002"/>
    </source>
</evidence>
<dbReference type="Proteomes" id="UP000274097">
    <property type="component" value="Unassembled WGS sequence"/>
</dbReference>
<keyword evidence="3" id="KW-0520">NAD</keyword>
<keyword evidence="9" id="KW-1185">Reference proteome</keyword>
<dbReference type="RefSeq" id="WP_120637399.1">
    <property type="nucleotide sequence ID" value="NZ_RAQU01000022.1"/>
</dbReference>
<dbReference type="InterPro" id="IPR006140">
    <property type="entry name" value="D-isomer_DH_NAD-bd"/>
</dbReference>
<feature type="domain" description="D-isomer specific 2-hydroxyacid dehydrogenase NAD-binding" evidence="6">
    <location>
        <begin position="113"/>
        <end position="292"/>
    </location>
</feature>
<dbReference type="AlphaFoldDB" id="A0A3A9JWL3"/>
<dbReference type="InterPro" id="IPR029753">
    <property type="entry name" value="D-isomer_DH_CS"/>
</dbReference>
<evidence type="ECO:0000313" key="8">
    <source>
        <dbReference type="EMBL" id="RMI20058.1"/>
    </source>
</evidence>
<evidence type="ECO:0000313" key="9">
    <source>
        <dbReference type="Proteomes" id="UP000274097"/>
    </source>
</evidence>